<keyword evidence="1" id="KW-0175">Coiled coil</keyword>
<feature type="coiled-coil region" evidence="1">
    <location>
        <begin position="82"/>
        <end position="112"/>
    </location>
</feature>
<feature type="coiled-coil region" evidence="1">
    <location>
        <begin position="214"/>
        <end position="277"/>
    </location>
</feature>
<gene>
    <name evidence="3" type="ORF">GX950_02520</name>
</gene>
<dbReference type="Proteomes" id="UP000526302">
    <property type="component" value="Unassembled WGS sequence"/>
</dbReference>
<reference evidence="3 4" key="1">
    <citation type="journal article" date="2020" name="Biotechnol. Biofuels">
        <title>New insights from the biogas microbiome by comprehensive genome-resolved metagenomics of nearly 1600 species originating from multiple anaerobic digesters.</title>
        <authorList>
            <person name="Campanaro S."/>
            <person name="Treu L."/>
            <person name="Rodriguez-R L.M."/>
            <person name="Kovalovszki A."/>
            <person name="Ziels R.M."/>
            <person name="Maus I."/>
            <person name="Zhu X."/>
            <person name="Kougias P.G."/>
            <person name="Basile A."/>
            <person name="Luo G."/>
            <person name="Schluter A."/>
            <person name="Konstantinidis K.T."/>
            <person name="Angelidaki I."/>
        </authorList>
    </citation>
    <scope>NUCLEOTIDE SEQUENCE [LARGE SCALE GENOMIC DNA]</scope>
    <source>
        <strain evidence="3">AS22ysBPME_79</strain>
    </source>
</reference>
<evidence type="ECO:0000256" key="1">
    <source>
        <dbReference type="SAM" id="Coils"/>
    </source>
</evidence>
<evidence type="ECO:0000256" key="2">
    <source>
        <dbReference type="SAM" id="Phobius"/>
    </source>
</evidence>
<organism evidence="3 4">
    <name type="scientific">Candidatus Iainarchaeum sp</name>
    <dbReference type="NCBI Taxonomy" id="3101447"/>
    <lineage>
        <taxon>Archaea</taxon>
        <taxon>Candidatus Iainarchaeota</taxon>
        <taxon>Candidatus Iainarchaeia</taxon>
        <taxon>Candidatus Iainarchaeales</taxon>
        <taxon>Candidatus Iainarchaeaceae</taxon>
        <taxon>Candidatus Iainarchaeum</taxon>
    </lineage>
</organism>
<proteinExistence type="predicted"/>
<name>A0A7K4BZJ6_9ARCH</name>
<evidence type="ECO:0000313" key="3">
    <source>
        <dbReference type="EMBL" id="NMA44663.1"/>
    </source>
</evidence>
<protein>
    <submittedName>
        <fullName evidence="3">Uncharacterized protein</fullName>
    </submittedName>
</protein>
<evidence type="ECO:0000313" key="4">
    <source>
        <dbReference type="Proteomes" id="UP000526302"/>
    </source>
</evidence>
<sequence length="286" mass="33798">MKKIFCTLMILLLLITCVFSISPEAKEEFDLAQKKLSQINQDIRQIREEGFATVRFIDEFVLVREIYSSAYLLADANKPTDLKLFYERIENLEKLLINAKEVRDELIALKKAISEVDPNIDTNQVQVLYNEAEQEFNDQRYEFSMKKIDAAYEKIVELQGIEAKASAAYEAAQKNIVFFFENNWKTMLTIILIIIIVYLIFRKKIHLYYINNKIESIEFEINVLKNEIKKSQENYFISGSMTEEEYTIKAKMYAEKIRDLRGTLALYQEKKEKFDKKRHVLFNKNN</sequence>
<keyword evidence="2" id="KW-0812">Transmembrane</keyword>
<dbReference type="AlphaFoldDB" id="A0A7K4BZJ6"/>
<feature type="transmembrane region" description="Helical" evidence="2">
    <location>
        <begin position="184"/>
        <end position="201"/>
    </location>
</feature>
<comment type="caution">
    <text evidence="3">The sequence shown here is derived from an EMBL/GenBank/DDBJ whole genome shotgun (WGS) entry which is preliminary data.</text>
</comment>
<keyword evidence="2" id="KW-0472">Membrane</keyword>
<dbReference type="EMBL" id="JAAZKV010000018">
    <property type="protein sequence ID" value="NMA44663.1"/>
    <property type="molecule type" value="Genomic_DNA"/>
</dbReference>
<keyword evidence="2" id="KW-1133">Transmembrane helix</keyword>
<accession>A0A7K4BZJ6</accession>